<reference evidence="1 2" key="1">
    <citation type="submission" date="2020-05" db="EMBL/GenBank/DDBJ databases">
        <authorList>
            <person name="Mo P."/>
        </authorList>
    </citation>
    <scope>NUCLEOTIDE SEQUENCE [LARGE SCALE GENOMIC DNA]</scope>
    <source>
        <strain evidence="1 2">Gen01</strain>
    </source>
</reference>
<dbReference type="KEGG" id="pbro:HOP40_02630"/>
<dbReference type="AlphaFoldDB" id="A0A6M6JC34"/>
<dbReference type="Proteomes" id="UP000505377">
    <property type="component" value="Chromosome"/>
</dbReference>
<sequence>MTLISTATPYPSGAVRDREARLTRGHGMLLMNEALARSRQQEAEQAARDHALARQFVAGRTWARLAAFAQRRADRARRAVR</sequence>
<organism evidence="1 2">
    <name type="scientific">Pseudonocardia broussonetiae</name>
    <dbReference type="NCBI Taxonomy" id="2736640"/>
    <lineage>
        <taxon>Bacteria</taxon>
        <taxon>Bacillati</taxon>
        <taxon>Actinomycetota</taxon>
        <taxon>Actinomycetes</taxon>
        <taxon>Pseudonocardiales</taxon>
        <taxon>Pseudonocardiaceae</taxon>
        <taxon>Pseudonocardia</taxon>
    </lineage>
</organism>
<name>A0A6M6JC34_9PSEU</name>
<accession>A0A6M6JC34</accession>
<evidence type="ECO:0000313" key="2">
    <source>
        <dbReference type="Proteomes" id="UP000505377"/>
    </source>
</evidence>
<evidence type="ECO:0000313" key="1">
    <source>
        <dbReference type="EMBL" id="QJY44402.1"/>
    </source>
</evidence>
<dbReference type="EMBL" id="CP053564">
    <property type="protein sequence ID" value="QJY44402.1"/>
    <property type="molecule type" value="Genomic_DNA"/>
</dbReference>
<gene>
    <name evidence="1" type="ORF">HOP40_02630</name>
</gene>
<proteinExistence type="predicted"/>
<dbReference type="RefSeq" id="WP_172153778.1">
    <property type="nucleotide sequence ID" value="NZ_CP053564.1"/>
</dbReference>
<keyword evidence="2" id="KW-1185">Reference proteome</keyword>
<protein>
    <submittedName>
        <fullName evidence="1">Uncharacterized protein</fullName>
    </submittedName>
</protein>